<keyword evidence="13" id="KW-1185">Reference proteome</keyword>
<keyword evidence="5" id="KW-0833">Ubl conjugation pathway</keyword>
<reference evidence="12 13" key="1">
    <citation type="submission" date="2024-01" db="EMBL/GenBank/DDBJ databases">
        <title>A draft genome for the cacao thread blight pathogen Marasmiellus scandens.</title>
        <authorList>
            <person name="Baruah I.K."/>
            <person name="Leung J."/>
            <person name="Bukari Y."/>
            <person name="Amoako-Attah I."/>
            <person name="Meinhardt L.W."/>
            <person name="Bailey B.A."/>
            <person name="Cohen S.P."/>
        </authorList>
    </citation>
    <scope>NUCLEOTIDE SEQUENCE [LARGE SCALE GENOMIC DNA]</scope>
    <source>
        <strain evidence="12 13">GH-19</strain>
    </source>
</reference>
<protein>
    <recommendedName>
        <fullName evidence="11">RING-type domain-containing protein</fullName>
    </recommendedName>
</protein>
<dbReference type="Proteomes" id="UP001498398">
    <property type="component" value="Unassembled WGS sequence"/>
</dbReference>
<gene>
    <name evidence="12" type="ORF">VKT23_003859</name>
</gene>
<dbReference type="Gene3D" id="3.30.40.10">
    <property type="entry name" value="Zinc/RING finger domain, C3HC4 (zinc finger)"/>
    <property type="match status" value="1"/>
</dbReference>
<accession>A0ABR1K463</accession>
<dbReference type="InterPro" id="IPR001841">
    <property type="entry name" value="Znf_RING"/>
</dbReference>
<keyword evidence="4 9" id="KW-0863">Zinc-finger</keyword>
<evidence type="ECO:0000256" key="4">
    <source>
        <dbReference type="ARBA" id="ARBA00022771"/>
    </source>
</evidence>
<dbReference type="Pfam" id="PF00097">
    <property type="entry name" value="zf-C3HC4"/>
    <property type="match status" value="1"/>
</dbReference>
<evidence type="ECO:0000256" key="5">
    <source>
        <dbReference type="ARBA" id="ARBA00022786"/>
    </source>
</evidence>
<keyword evidence="6" id="KW-0862">Zinc</keyword>
<feature type="compositionally biased region" description="Polar residues" evidence="10">
    <location>
        <begin position="9"/>
        <end position="20"/>
    </location>
</feature>
<dbReference type="InterPro" id="IPR018957">
    <property type="entry name" value="Znf_C3HC4_RING-type"/>
</dbReference>
<name>A0ABR1K463_9AGAR</name>
<evidence type="ECO:0000256" key="3">
    <source>
        <dbReference type="ARBA" id="ARBA00022723"/>
    </source>
</evidence>
<dbReference type="SUPFAM" id="SSF57850">
    <property type="entry name" value="RING/U-box"/>
    <property type="match status" value="1"/>
</dbReference>
<evidence type="ECO:0000256" key="10">
    <source>
        <dbReference type="SAM" id="MobiDB-lite"/>
    </source>
</evidence>
<dbReference type="PANTHER" id="PTHR16079:SF4">
    <property type="entry name" value="E3 UBIQUITIN-PROTEIN LIGASE CHFR"/>
    <property type="match status" value="1"/>
</dbReference>
<keyword evidence="8" id="KW-0131">Cell cycle</keyword>
<evidence type="ECO:0000256" key="7">
    <source>
        <dbReference type="ARBA" id="ARBA00023242"/>
    </source>
</evidence>
<sequence>MAPGHSDTFPDNNNLSNTLMTRPEAITTLKRPASPSFENANDDSSRKRLRGGDDGGDEKGLIRDDDPTNSSTKLADDLVQELQCGCCSELVYRPVVVSPCQHFFCGSCCVLWIRNGGTNCPACRGESTIMMPSRPLQIVLDTLLRSAPHKARAEGERRQADEIYKSGAVLRFPSPREISPEPNINLSTEFARPCPHCAPNNPYGWSCPQPIPDPGTDLEHAWRLDDGLPSGHLSCGNCENLLASQAPSTTKCDFCQTSFCGVAVPGRCVAAPLLSQQPHALTDLEDLIQSTDVYGCFNHNQIEVEYIIDYLSTQSLTPRYIYREIVTHIQQQPQQFRPLFEQDLFSESHSAYAGNDPDPSAPRNRVCRQCATEILLWGLKDWWIRERQKGFLEEGILKRKDCPDGNSCNRQQDLAHAKEFNHIICVVKAPEAKYPTEPAPVEPQPENDYAVPSPTVHFPLITGEPLLVRETPVGGRAN</sequence>
<keyword evidence="7" id="KW-0539">Nucleus</keyword>
<evidence type="ECO:0000313" key="12">
    <source>
        <dbReference type="EMBL" id="KAK7469384.1"/>
    </source>
</evidence>
<dbReference type="Pfam" id="PF17979">
    <property type="entry name" value="zf-CRD"/>
    <property type="match status" value="1"/>
</dbReference>
<dbReference type="EMBL" id="JBANRG010000003">
    <property type="protein sequence ID" value="KAK7469384.1"/>
    <property type="molecule type" value="Genomic_DNA"/>
</dbReference>
<evidence type="ECO:0000256" key="8">
    <source>
        <dbReference type="ARBA" id="ARBA00023306"/>
    </source>
</evidence>
<keyword evidence="2" id="KW-0808">Transferase</keyword>
<keyword evidence="3" id="KW-0479">Metal-binding</keyword>
<feature type="region of interest" description="Disordered" evidence="10">
    <location>
        <begin position="1"/>
        <end position="72"/>
    </location>
</feature>
<dbReference type="PANTHER" id="PTHR16079">
    <property type="entry name" value="UBIQUITIN LIGASE PROTEIN CHFR"/>
    <property type="match status" value="1"/>
</dbReference>
<comment type="caution">
    <text evidence="12">The sequence shown here is derived from an EMBL/GenBank/DDBJ whole genome shotgun (WGS) entry which is preliminary data.</text>
</comment>
<comment type="subcellular location">
    <subcellularLocation>
        <location evidence="1">Nucleus</location>
    </subcellularLocation>
</comment>
<dbReference type="PROSITE" id="PS50089">
    <property type="entry name" value="ZF_RING_2"/>
    <property type="match status" value="1"/>
</dbReference>
<evidence type="ECO:0000256" key="2">
    <source>
        <dbReference type="ARBA" id="ARBA00022679"/>
    </source>
</evidence>
<evidence type="ECO:0000256" key="1">
    <source>
        <dbReference type="ARBA" id="ARBA00004123"/>
    </source>
</evidence>
<dbReference type="InterPro" id="IPR040909">
    <property type="entry name" value="CHFR_Znf-CRD"/>
</dbReference>
<evidence type="ECO:0000259" key="11">
    <source>
        <dbReference type="PROSITE" id="PS50089"/>
    </source>
</evidence>
<feature type="compositionally biased region" description="Basic and acidic residues" evidence="10">
    <location>
        <begin position="43"/>
        <end position="66"/>
    </location>
</feature>
<dbReference type="InterPro" id="IPR013083">
    <property type="entry name" value="Znf_RING/FYVE/PHD"/>
</dbReference>
<dbReference type="InterPro" id="IPR052256">
    <property type="entry name" value="E3_ubiquitin-ligase_CHFR"/>
</dbReference>
<organism evidence="12 13">
    <name type="scientific">Marasmiellus scandens</name>
    <dbReference type="NCBI Taxonomy" id="2682957"/>
    <lineage>
        <taxon>Eukaryota</taxon>
        <taxon>Fungi</taxon>
        <taxon>Dikarya</taxon>
        <taxon>Basidiomycota</taxon>
        <taxon>Agaricomycotina</taxon>
        <taxon>Agaricomycetes</taxon>
        <taxon>Agaricomycetidae</taxon>
        <taxon>Agaricales</taxon>
        <taxon>Marasmiineae</taxon>
        <taxon>Omphalotaceae</taxon>
        <taxon>Marasmiellus</taxon>
    </lineage>
</organism>
<feature type="domain" description="RING-type" evidence="11">
    <location>
        <begin position="84"/>
        <end position="124"/>
    </location>
</feature>
<evidence type="ECO:0000256" key="9">
    <source>
        <dbReference type="PROSITE-ProRule" id="PRU00175"/>
    </source>
</evidence>
<evidence type="ECO:0000256" key="6">
    <source>
        <dbReference type="ARBA" id="ARBA00022833"/>
    </source>
</evidence>
<evidence type="ECO:0000313" key="13">
    <source>
        <dbReference type="Proteomes" id="UP001498398"/>
    </source>
</evidence>
<proteinExistence type="predicted"/>